<feature type="transmembrane region" description="Helical" evidence="2">
    <location>
        <begin position="96"/>
        <end position="115"/>
    </location>
</feature>
<feature type="region of interest" description="Disordered" evidence="1">
    <location>
        <begin position="193"/>
        <end position="220"/>
    </location>
</feature>
<protein>
    <submittedName>
        <fullName evidence="3">Uncharacterized protein</fullName>
    </submittedName>
</protein>
<gene>
    <name evidence="3" type="ORF">B0F90DRAFT_1817346</name>
</gene>
<feature type="transmembrane region" description="Helical" evidence="2">
    <location>
        <begin position="65"/>
        <end position="90"/>
    </location>
</feature>
<evidence type="ECO:0000313" key="3">
    <source>
        <dbReference type="EMBL" id="KAI0301067.1"/>
    </source>
</evidence>
<evidence type="ECO:0000256" key="2">
    <source>
        <dbReference type="SAM" id="Phobius"/>
    </source>
</evidence>
<feature type="compositionally biased region" description="Basic and acidic residues" evidence="1">
    <location>
        <begin position="205"/>
        <end position="220"/>
    </location>
</feature>
<feature type="transmembrane region" description="Helical" evidence="2">
    <location>
        <begin position="30"/>
        <end position="53"/>
    </location>
</feature>
<sequence length="220" mass="23966">MPNVPPQPIPFLDPLLAYISSSLPPPVYNALLILIGHGLAFFGALIGLGSALISSKPSDWDAQKIVPPLITLLAAYLALASAVRTATWFIRTTTWLIKWGIITAAASAAAAWLFAEGQDATGTTRSSRQRTKQRPQAWESFDQHWEWQFEEQQWNSADTISPSQHVQRFVANALGRAREGNWLSIARSAVESLSGPGETAAAGSDPHEDHVNSREGERAQ</sequence>
<keyword evidence="2" id="KW-0812">Transmembrane</keyword>
<evidence type="ECO:0000256" key="1">
    <source>
        <dbReference type="SAM" id="MobiDB-lite"/>
    </source>
</evidence>
<name>A0AAD4M3T0_9AGAM</name>
<reference evidence="3" key="1">
    <citation type="journal article" date="2022" name="New Phytol.">
        <title>Evolutionary transition to the ectomycorrhizal habit in the genomes of a hyperdiverse lineage of mushroom-forming fungi.</title>
        <authorList>
            <person name="Looney B."/>
            <person name="Miyauchi S."/>
            <person name="Morin E."/>
            <person name="Drula E."/>
            <person name="Courty P.E."/>
            <person name="Kohler A."/>
            <person name="Kuo A."/>
            <person name="LaButti K."/>
            <person name="Pangilinan J."/>
            <person name="Lipzen A."/>
            <person name="Riley R."/>
            <person name="Andreopoulos W."/>
            <person name="He G."/>
            <person name="Johnson J."/>
            <person name="Nolan M."/>
            <person name="Tritt A."/>
            <person name="Barry K.W."/>
            <person name="Grigoriev I.V."/>
            <person name="Nagy L.G."/>
            <person name="Hibbett D."/>
            <person name="Henrissat B."/>
            <person name="Matheny P.B."/>
            <person name="Labbe J."/>
            <person name="Martin F.M."/>
        </authorList>
    </citation>
    <scope>NUCLEOTIDE SEQUENCE</scope>
    <source>
        <strain evidence="3">BPL690</strain>
    </source>
</reference>
<dbReference type="EMBL" id="WTXG01000016">
    <property type="protein sequence ID" value="KAI0301067.1"/>
    <property type="molecule type" value="Genomic_DNA"/>
</dbReference>
<proteinExistence type="predicted"/>
<keyword evidence="2" id="KW-0472">Membrane</keyword>
<accession>A0AAD4M3T0</accession>
<dbReference type="Proteomes" id="UP001203297">
    <property type="component" value="Unassembled WGS sequence"/>
</dbReference>
<dbReference type="AlphaFoldDB" id="A0AAD4M3T0"/>
<evidence type="ECO:0000313" key="4">
    <source>
        <dbReference type="Proteomes" id="UP001203297"/>
    </source>
</evidence>
<keyword evidence="2" id="KW-1133">Transmembrane helix</keyword>
<comment type="caution">
    <text evidence="3">The sequence shown here is derived from an EMBL/GenBank/DDBJ whole genome shotgun (WGS) entry which is preliminary data.</text>
</comment>
<organism evidence="3 4">
    <name type="scientific">Multifurca ochricompacta</name>
    <dbReference type="NCBI Taxonomy" id="376703"/>
    <lineage>
        <taxon>Eukaryota</taxon>
        <taxon>Fungi</taxon>
        <taxon>Dikarya</taxon>
        <taxon>Basidiomycota</taxon>
        <taxon>Agaricomycotina</taxon>
        <taxon>Agaricomycetes</taxon>
        <taxon>Russulales</taxon>
        <taxon>Russulaceae</taxon>
        <taxon>Multifurca</taxon>
    </lineage>
</organism>
<keyword evidence="4" id="KW-1185">Reference proteome</keyword>